<organism evidence="1 2">
    <name type="scientific">Trifolium medium</name>
    <dbReference type="NCBI Taxonomy" id="97028"/>
    <lineage>
        <taxon>Eukaryota</taxon>
        <taxon>Viridiplantae</taxon>
        <taxon>Streptophyta</taxon>
        <taxon>Embryophyta</taxon>
        <taxon>Tracheophyta</taxon>
        <taxon>Spermatophyta</taxon>
        <taxon>Magnoliopsida</taxon>
        <taxon>eudicotyledons</taxon>
        <taxon>Gunneridae</taxon>
        <taxon>Pentapetalae</taxon>
        <taxon>rosids</taxon>
        <taxon>fabids</taxon>
        <taxon>Fabales</taxon>
        <taxon>Fabaceae</taxon>
        <taxon>Papilionoideae</taxon>
        <taxon>50 kb inversion clade</taxon>
        <taxon>NPAAA clade</taxon>
        <taxon>Hologalegina</taxon>
        <taxon>IRL clade</taxon>
        <taxon>Trifolieae</taxon>
        <taxon>Trifolium</taxon>
    </lineage>
</organism>
<sequence length="30" mass="3023">TAGLGTQAAQTECFRLAEQRGAAVKSGGFP</sequence>
<proteinExistence type="predicted"/>
<feature type="non-terminal residue" evidence="1">
    <location>
        <position position="1"/>
    </location>
</feature>
<name>A0A392RRA1_9FABA</name>
<reference evidence="1 2" key="1">
    <citation type="journal article" date="2018" name="Front. Plant Sci.">
        <title>Red Clover (Trifolium pratense) and Zigzag Clover (T. medium) - A Picture of Genomic Similarities and Differences.</title>
        <authorList>
            <person name="Dluhosova J."/>
            <person name="Istvanek J."/>
            <person name="Nedelnik J."/>
            <person name="Repkova J."/>
        </authorList>
    </citation>
    <scope>NUCLEOTIDE SEQUENCE [LARGE SCALE GENOMIC DNA]</scope>
    <source>
        <strain evidence="2">cv. 10/8</strain>
        <tissue evidence="1">Leaf</tissue>
    </source>
</reference>
<evidence type="ECO:0000313" key="1">
    <source>
        <dbReference type="EMBL" id="MCI38732.1"/>
    </source>
</evidence>
<comment type="caution">
    <text evidence="1">The sequence shown here is derived from an EMBL/GenBank/DDBJ whole genome shotgun (WGS) entry which is preliminary data.</text>
</comment>
<dbReference type="AlphaFoldDB" id="A0A392RRA1"/>
<keyword evidence="2" id="KW-1185">Reference proteome</keyword>
<evidence type="ECO:0000313" key="2">
    <source>
        <dbReference type="Proteomes" id="UP000265520"/>
    </source>
</evidence>
<accession>A0A392RRA1</accession>
<dbReference type="Proteomes" id="UP000265520">
    <property type="component" value="Unassembled WGS sequence"/>
</dbReference>
<dbReference type="EMBL" id="LXQA010259182">
    <property type="protein sequence ID" value="MCI38732.1"/>
    <property type="molecule type" value="Genomic_DNA"/>
</dbReference>
<protein>
    <submittedName>
        <fullName evidence="1">Uncharacterized protein</fullName>
    </submittedName>
</protein>